<gene>
    <name evidence="1" type="ORF">ODU72_07080</name>
    <name evidence="2" type="ORF">ODV15_09365</name>
</gene>
<reference evidence="1" key="1">
    <citation type="journal article" date="2022" name="Microorganisms">
        <title>Antibiotic Susceptibility, Resistance Gene Determinants and Corresponding Genomic Regions in Lactobacillus amylovorus Isolates Derived from Wild Boars and Domestic Pigs.</title>
        <authorList>
            <person name="Moravkova M."/>
            <person name="Kostovova I."/>
            <person name="Kavanova K."/>
            <person name="Pechar R."/>
            <person name="Stanek S."/>
            <person name="Brychta A."/>
            <person name="Zeman M."/>
            <person name="Kubasova T."/>
        </authorList>
    </citation>
    <scope>NUCLEOTIDE SEQUENCE</scope>
    <source>
        <strain evidence="2">M356A</strain>
        <strain evidence="1">M490A</strain>
    </source>
</reference>
<dbReference type="InterPro" id="IPR001387">
    <property type="entry name" value="Cro/C1-type_HTH"/>
</dbReference>
<organism evidence="1 3">
    <name type="scientific">Lactobacillus amylovorus</name>
    <dbReference type="NCBI Taxonomy" id="1604"/>
    <lineage>
        <taxon>Bacteria</taxon>
        <taxon>Bacillati</taxon>
        <taxon>Bacillota</taxon>
        <taxon>Bacilli</taxon>
        <taxon>Lactobacillales</taxon>
        <taxon>Lactobacillaceae</taxon>
        <taxon>Lactobacillus</taxon>
    </lineage>
</organism>
<dbReference type="CDD" id="cd00093">
    <property type="entry name" value="HTH_XRE"/>
    <property type="match status" value="1"/>
</dbReference>
<dbReference type="InterPro" id="IPR010982">
    <property type="entry name" value="Lambda_DNA-bd_dom_sf"/>
</dbReference>
<dbReference type="Proteomes" id="UP001143700">
    <property type="component" value="Unassembled WGS sequence"/>
</dbReference>
<dbReference type="InterPro" id="IPR053163">
    <property type="entry name" value="HTH-type_regulator_Rgg"/>
</dbReference>
<accession>A0A9X4AAX7</accession>
<name>A0A9X4AAX7_LACAM</name>
<dbReference type="Gene3D" id="1.10.260.40">
    <property type="entry name" value="lambda repressor-like DNA-binding domains"/>
    <property type="match status" value="1"/>
</dbReference>
<protein>
    <submittedName>
        <fullName evidence="1">Helix-turn-helix domain-containing protein</fullName>
    </submittedName>
</protein>
<proteinExistence type="predicted"/>
<comment type="caution">
    <text evidence="1">The sequence shown here is derived from an EMBL/GenBank/DDBJ whole genome shotgun (WGS) entry which is preliminary data.</text>
</comment>
<dbReference type="RefSeq" id="WP_056939603.1">
    <property type="nucleotide sequence ID" value="NZ_CP090603.1"/>
</dbReference>
<dbReference type="Proteomes" id="UP001141981">
    <property type="component" value="Unassembled WGS sequence"/>
</dbReference>
<dbReference type="GO" id="GO:0003677">
    <property type="term" value="F:DNA binding"/>
    <property type="evidence" value="ECO:0007669"/>
    <property type="project" value="InterPro"/>
</dbReference>
<dbReference type="AlphaFoldDB" id="A0A9X4AAX7"/>
<reference evidence="1" key="2">
    <citation type="submission" date="2022-10" db="EMBL/GenBank/DDBJ databases">
        <authorList>
            <person name="Kostovova I."/>
            <person name="Moravkova M."/>
            <person name="Pechar R."/>
        </authorList>
    </citation>
    <scope>NUCLEOTIDE SEQUENCE</scope>
    <source>
        <strain evidence="2">M356A</strain>
        <strain evidence="1">M490A</strain>
    </source>
</reference>
<dbReference type="EMBL" id="JAOTGU010000017">
    <property type="protein sequence ID" value="MDB6262752.1"/>
    <property type="molecule type" value="Genomic_DNA"/>
</dbReference>
<evidence type="ECO:0000313" key="2">
    <source>
        <dbReference type="EMBL" id="MDB6262752.1"/>
    </source>
</evidence>
<dbReference type="EMBL" id="JAOTGY010000012">
    <property type="protein sequence ID" value="MDB6258432.1"/>
    <property type="molecule type" value="Genomic_DNA"/>
</dbReference>
<dbReference type="SUPFAM" id="SSF47413">
    <property type="entry name" value="lambda repressor-like DNA-binding domains"/>
    <property type="match status" value="1"/>
</dbReference>
<evidence type="ECO:0000313" key="3">
    <source>
        <dbReference type="Proteomes" id="UP001141981"/>
    </source>
</evidence>
<evidence type="ECO:0000313" key="1">
    <source>
        <dbReference type="EMBL" id="MDB6258432.1"/>
    </source>
</evidence>
<sequence>MKISEALRNYRQEIGLSQKEFIGDIISAAQYSRIEKGTQEINLSTTLLLLTSNHINVSDFIIKILPDYNNDDEGNLQTILSQQVMAAYYDNNIDELKKLLNKINKLHDATDLKLRTNLALIYLEKKENQLDPKFKKQIINEFIKRDNWTESPTTLHLLEQSMLVFDFDQISLLTNSIFKRYQDIRDQDFLTQDRVAGICINYLYICYQNKNKSAAQKAFNLLDKLPKIPELFTYQFLIKYYKYLFKSDFNQAEEIKNILATYGLTNLAQRLPN</sequence>
<dbReference type="PANTHER" id="PTHR37038">
    <property type="entry name" value="TRANSCRIPTIONAL REGULATOR-RELATED"/>
    <property type="match status" value="1"/>
</dbReference>